<proteinExistence type="inferred from homology"/>
<reference evidence="5 6" key="1">
    <citation type="submission" date="2015-12" db="EMBL/GenBank/DDBJ databases">
        <title>Draft genome sequnece of Fervidicola ferrireducens strain Y170.</title>
        <authorList>
            <person name="Patel B.K."/>
        </authorList>
    </citation>
    <scope>NUCLEOTIDE SEQUENCE [LARGE SCALE GENOMIC DNA]</scope>
    <source>
        <strain evidence="5 6">Y170</strain>
    </source>
</reference>
<dbReference type="PANTHER" id="PTHR37164:SF1">
    <property type="entry name" value="BACTERIOHEMERYTHRIN"/>
    <property type="match status" value="1"/>
</dbReference>
<dbReference type="AlphaFoldDB" id="A0A140LCV0"/>
<dbReference type="Pfam" id="PF01814">
    <property type="entry name" value="Hemerythrin"/>
    <property type="match status" value="1"/>
</dbReference>
<dbReference type="PANTHER" id="PTHR37164">
    <property type="entry name" value="BACTERIOHEMERYTHRIN"/>
    <property type="match status" value="1"/>
</dbReference>
<protein>
    <submittedName>
        <fullName evidence="5">Bacteriohemerythrin</fullName>
    </submittedName>
</protein>
<dbReference type="NCBIfam" id="NF033749">
    <property type="entry name" value="bact_hemeryth"/>
    <property type="match status" value="1"/>
</dbReference>
<dbReference type="SUPFAM" id="SSF47188">
    <property type="entry name" value="Hemerythrin-like"/>
    <property type="match status" value="1"/>
</dbReference>
<dbReference type="RefSeq" id="WP_066351520.1">
    <property type="nucleotide sequence ID" value="NZ_LOED01000003.1"/>
</dbReference>
<accession>A0A140LCV0</accession>
<comment type="similarity">
    <text evidence="1">Belongs to the hemerythrin family.</text>
</comment>
<dbReference type="InParanoid" id="A0A140LCV0"/>
<organism evidence="5 6">
    <name type="scientific">Fervidicola ferrireducens</name>
    <dbReference type="NCBI Taxonomy" id="520764"/>
    <lineage>
        <taxon>Bacteria</taxon>
        <taxon>Bacillati</taxon>
        <taxon>Bacillota</taxon>
        <taxon>Clostridia</taxon>
        <taxon>Thermosediminibacterales</taxon>
        <taxon>Thermosediminibacteraceae</taxon>
        <taxon>Fervidicola</taxon>
    </lineage>
</organism>
<dbReference type="InterPro" id="IPR012827">
    <property type="entry name" value="Hemerythrin_metal-bd"/>
</dbReference>
<gene>
    <name evidence="5" type="ORF">AN618_04410</name>
</gene>
<keyword evidence="6" id="KW-1185">Reference proteome</keyword>
<comment type="caution">
    <text evidence="5">The sequence shown here is derived from an EMBL/GenBank/DDBJ whole genome shotgun (WGS) entry which is preliminary data.</text>
</comment>
<evidence type="ECO:0000256" key="2">
    <source>
        <dbReference type="ARBA" id="ARBA00022723"/>
    </source>
</evidence>
<dbReference type="InterPro" id="IPR016131">
    <property type="entry name" value="Haemerythrin_Fe_BS"/>
</dbReference>
<evidence type="ECO:0000256" key="3">
    <source>
        <dbReference type="ARBA" id="ARBA00023004"/>
    </source>
</evidence>
<keyword evidence="3" id="KW-0408">Iron</keyword>
<name>A0A140LCV0_9FIRM</name>
<dbReference type="InterPro" id="IPR035938">
    <property type="entry name" value="Hemerythrin-like_sf"/>
</dbReference>
<evidence type="ECO:0000313" key="5">
    <source>
        <dbReference type="EMBL" id="KXG78375.1"/>
    </source>
</evidence>
<keyword evidence="2" id="KW-0479">Metal-binding</keyword>
<dbReference type="EMBL" id="LOED01000003">
    <property type="protein sequence ID" value="KXG78375.1"/>
    <property type="molecule type" value="Genomic_DNA"/>
</dbReference>
<feature type="domain" description="Hemerythrin-like" evidence="4">
    <location>
        <begin position="11"/>
        <end position="127"/>
    </location>
</feature>
<dbReference type="InterPro" id="IPR012312">
    <property type="entry name" value="Hemerythrin-like"/>
</dbReference>
<dbReference type="PROSITE" id="PS00550">
    <property type="entry name" value="HEMERYTHRINS"/>
    <property type="match status" value="1"/>
</dbReference>
<dbReference type="Gene3D" id="1.20.120.50">
    <property type="entry name" value="Hemerythrin-like"/>
    <property type="match status" value="1"/>
</dbReference>
<dbReference type="CDD" id="cd12107">
    <property type="entry name" value="Hemerythrin"/>
    <property type="match status" value="1"/>
</dbReference>
<evidence type="ECO:0000259" key="4">
    <source>
        <dbReference type="Pfam" id="PF01814"/>
    </source>
</evidence>
<sequence>MAIKWTEDLSTGIEKIDDQHKELFRRVNDLMDACTKGKGKEEVVKVIDFLSNYVVMHFGEEEKIMKAENYPGYDGHKTQHESFIKKFTEFKEKLEQTGPTVDLVVKMNGFLVDWLINHIKKTDRALGDYLKR</sequence>
<dbReference type="NCBIfam" id="TIGR02481">
    <property type="entry name" value="hemeryth_dom"/>
    <property type="match status" value="1"/>
</dbReference>
<dbReference type="GO" id="GO:0046872">
    <property type="term" value="F:metal ion binding"/>
    <property type="evidence" value="ECO:0007669"/>
    <property type="project" value="UniProtKB-KW"/>
</dbReference>
<evidence type="ECO:0000256" key="1">
    <source>
        <dbReference type="ARBA" id="ARBA00010587"/>
    </source>
</evidence>
<dbReference type="OrthoDB" id="9797092at2"/>
<dbReference type="Proteomes" id="UP000070427">
    <property type="component" value="Unassembled WGS sequence"/>
</dbReference>
<evidence type="ECO:0000313" key="6">
    <source>
        <dbReference type="Proteomes" id="UP000070427"/>
    </source>
</evidence>
<dbReference type="InterPro" id="IPR050669">
    <property type="entry name" value="Hemerythrin"/>
</dbReference>
<dbReference type="STRING" id="520764.AN618_04410"/>